<accession>A0A4R1HVP4</accession>
<sequence>MRLSRTTLLTAVAAALVTAAVSTTAGIAEPTGNNLERPLRANQTEGFGEGQNQVFTYAQNFHCTIEPFDDLDGIGRGGDGVPAASDPDEMIIPECLAGTTPGGAEPQIDPAGRSLDEARKFWAIVPTFDANGNGVPEALDPAPGVDLQCPEPGPPATEKKQPVGSCTMHPSVVLVDPILGRALRNITGLPAPDVPPLAGVPGPLPVSPPVALPTVDPGAVIPLPSHSHIVETTDDPDQQWWQVVVVLVKDQSVWPDKDGNCAAGRDRCLTSIDSLRAAQAEGETTTGQDIPTNIWLFFANEPEQGPVGENAPAESASMGSMGHDMSHMTG</sequence>
<feature type="region of interest" description="Disordered" evidence="1">
    <location>
        <begin position="303"/>
        <end position="330"/>
    </location>
</feature>
<evidence type="ECO:0000313" key="3">
    <source>
        <dbReference type="EMBL" id="TCK26814.1"/>
    </source>
</evidence>
<keyword evidence="4" id="KW-1185">Reference proteome</keyword>
<feature type="compositionally biased region" description="Low complexity" evidence="1">
    <location>
        <begin position="315"/>
        <end position="330"/>
    </location>
</feature>
<evidence type="ECO:0000256" key="2">
    <source>
        <dbReference type="SAM" id="SignalP"/>
    </source>
</evidence>
<proteinExistence type="predicted"/>
<feature type="chain" id="PRO_5020662758" evidence="2">
    <location>
        <begin position="28"/>
        <end position="330"/>
    </location>
</feature>
<protein>
    <submittedName>
        <fullName evidence="3">Uncharacterized protein</fullName>
    </submittedName>
</protein>
<evidence type="ECO:0000256" key="1">
    <source>
        <dbReference type="SAM" id="MobiDB-lite"/>
    </source>
</evidence>
<dbReference type="Proteomes" id="UP000295560">
    <property type="component" value="Unassembled WGS sequence"/>
</dbReference>
<organism evidence="3 4">
    <name type="scientific">Pseudonocardia endophytica</name>
    <dbReference type="NCBI Taxonomy" id="401976"/>
    <lineage>
        <taxon>Bacteria</taxon>
        <taxon>Bacillati</taxon>
        <taxon>Actinomycetota</taxon>
        <taxon>Actinomycetes</taxon>
        <taxon>Pseudonocardiales</taxon>
        <taxon>Pseudonocardiaceae</taxon>
        <taxon>Pseudonocardia</taxon>
    </lineage>
</organism>
<dbReference type="AlphaFoldDB" id="A0A4R1HVP4"/>
<gene>
    <name evidence="3" type="ORF">EV378_2659</name>
</gene>
<reference evidence="3 4" key="1">
    <citation type="submission" date="2019-03" db="EMBL/GenBank/DDBJ databases">
        <title>Sequencing the genomes of 1000 actinobacteria strains.</title>
        <authorList>
            <person name="Klenk H.-P."/>
        </authorList>
    </citation>
    <scope>NUCLEOTIDE SEQUENCE [LARGE SCALE GENOMIC DNA]</scope>
    <source>
        <strain evidence="3 4">DSM 44969</strain>
    </source>
</reference>
<comment type="caution">
    <text evidence="3">The sequence shown here is derived from an EMBL/GenBank/DDBJ whole genome shotgun (WGS) entry which is preliminary data.</text>
</comment>
<keyword evidence="2" id="KW-0732">Signal</keyword>
<name>A0A4R1HVP4_PSEEN</name>
<feature type="signal peptide" evidence="2">
    <location>
        <begin position="1"/>
        <end position="27"/>
    </location>
</feature>
<evidence type="ECO:0000313" key="4">
    <source>
        <dbReference type="Proteomes" id="UP000295560"/>
    </source>
</evidence>
<dbReference type="RefSeq" id="WP_132424612.1">
    <property type="nucleotide sequence ID" value="NZ_SMFZ01000001.1"/>
</dbReference>
<dbReference type="EMBL" id="SMFZ01000001">
    <property type="protein sequence ID" value="TCK26814.1"/>
    <property type="molecule type" value="Genomic_DNA"/>
</dbReference>
<dbReference type="OrthoDB" id="7055935at2"/>